<comment type="similarity">
    <text evidence="1">Belongs to the LysR transcriptional regulatory family.</text>
</comment>
<evidence type="ECO:0000256" key="3">
    <source>
        <dbReference type="ARBA" id="ARBA00023125"/>
    </source>
</evidence>
<comment type="caution">
    <text evidence="6">The sequence shown here is derived from an EMBL/GenBank/DDBJ whole genome shotgun (WGS) entry which is preliminary data.</text>
</comment>
<sequence>MEGLDFVQLRTLAAVVSEGSFEAAARLLHVTPSAVSQRVKALEETVGQVLVRRARPCVATEAGA</sequence>
<dbReference type="Pfam" id="PF00126">
    <property type="entry name" value="HTH_1"/>
    <property type="match status" value="1"/>
</dbReference>
<dbReference type="PANTHER" id="PTHR30579:SF2">
    <property type="entry name" value="HTH-TYPE TRANSCRIPTIONAL REGULATOR ARGP"/>
    <property type="match status" value="1"/>
</dbReference>
<dbReference type="PANTHER" id="PTHR30579">
    <property type="entry name" value="TRANSCRIPTIONAL REGULATOR"/>
    <property type="match status" value="1"/>
</dbReference>
<organism evidence="6 7">
    <name type="scientific">Micromonospora azadirachtae</name>
    <dbReference type="NCBI Taxonomy" id="1970735"/>
    <lineage>
        <taxon>Bacteria</taxon>
        <taxon>Bacillati</taxon>
        <taxon>Actinomycetota</taxon>
        <taxon>Actinomycetes</taxon>
        <taxon>Micromonosporales</taxon>
        <taxon>Micromonosporaceae</taxon>
        <taxon>Micromonospora</taxon>
    </lineage>
</organism>
<keyword evidence="2" id="KW-0805">Transcription regulation</keyword>
<dbReference type="Gene3D" id="1.10.10.10">
    <property type="entry name" value="Winged helix-like DNA-binding domain superfamily/Winged helix DNA-binding domain"/>
    <property type="match status" value="1"/>
</dbReference>
<evidence type="ECO:0000313" key="7">
    <source>
        <dbReference type="Proteomes" id="UP001597053"/>
    </source>
</evidence>
<dbReference type="InterPro" id="IPR000847">
    <property type="entry name" value="LysR_HTH_N"/>
</dbReference>
<dbReference type="InterPro" id="IPR036390">
    <property type="entry name" value="WH_DNA-bd_sf"/>
</dbReference>
<dbReference type="InterPro" id="IPR036388">
    <property type="entry name" value="WH-like_DNA-bd_sf"/>
</dbReference>
<proteinExistence type="inferred from homology"/>
<reference evidence="7" key="1">
    <citation type="journal article" date="2019" name="Int. J. Syst. Evol. Microbiol.">
        <title>The Global Catalogue of Microorganisms (GCM) 10K type strain sequencing project: providing services to taxonomists for standard genome sequencing and annotation.</title>
        <authorList>
            <consortium name="The Broad Institute Genomics Platform"/>
            <consortium name="The Broad Institute Genome Sequencing Center for Infectious Disease"/>
            <person name="Wu L."/>
            <person name="Ma J."/>
        </authorList>
    </citation>
    <scope>NUCLEOTIDE SEQUENCE [LARGE SCALE GENOMIC DNA]</scope>
    <source>
        <strain evidence="7">JCM 32148</strain>
    </source>
</reference>
<feature type="non-terminal residue" evidence="6">
    <location>
        <position position="64"/>
    </location>
</feature>
<dbReference type="EMBL" id="JBHTHM010002989">
    <property type="protein sequence ID" value="MFD0788671.1"/>
    <property type="molecule type" value="Genomic_DNA"/>
</dbReference>
<evidence type="ECO:0000313" key="6">
    <source>
        <dbReference type="EMBL" id="MFD0788671.1"/>
    </source>
</evidence>
<evidence type="ECO:0000256" key="1">
    <source>
        <dbReference type="ARBA" id="ARBA00009437"/>
    </source>
</evidence>
<dbReference type="InterPro" id="IPR050176">
    <property type="entry name" value="LTTR"/>
</dbReference>
<keyword evidence="3" id="KW-0238">DNA-binding</keyword>
<evidence type="ECO:0000256" key="4">
    <source>
        <dbReference type="ARBA" id="ARBA00023163"/>
    </source>
</evidence>
<feature type="domain" description="HTH lysR-type" evidence="5">
    <location>
        <begin position="4"/>
        <end position="60"/>
    </location>
</feature>
<dbReference type="PROSITE" id="PS50931">
    <property type="entry name" value="HTH_LYSR"/>
    <property type="match status" value="1"/>
</dbReference>
<evidence type="ECO:0000259" key="5">
    <source>
        <dbReference type="PROSITE" id="PS50931"/>
    </source>
</evidence>
<protein>
    <submittedName>
        <fullName evidence="6">LysR family transcriptional regulator</fullName>
    </submittedName>
</protein>
<dbReference type="PRINTS" id="PR00039">
    <property type="entry name" value="HTHLYSR"/>
</dbReference>
<evidence type="ECO:0000256" key="2">
    <source>
        <dbReference type="ARBA" id="ARBA00023015"/>
    </source>
</evidence>
<keyword evidence="7" id="KW-1185">Reference proteome</keyword>
<gene>
    <name evidence="6" type="ORF">ACFQZ8_32545</name>
</gene>
<dbReference type="SUPFAM" id="SSF46785">
    <property type="entry name" value="Winged helix' DNA-binding domain"/>
    <property type="match status" value="1"/>
</dbReference>
<name>A0ABW3ADH0_9ACTN</name>
<dbReference type="Proteomes" id="UP001597053">
    <property type="component" value="Unassembled WGS sequence"/>
</dbReference>
<keyword evidence="4" id="KW-0804">Transcription</keyword>
<accession>A0ABW3ADH0</accession>